<evidence type="ECO:0000313" key="2">
    <source>
        <dbReference type="Proteomes" id="UP000314294"/>
    </source>
</evidence>
<proteinExistence type="predicted"/>
<dbReference type="EMBL" id="SRLO01001959">
    <property type="protein sequence ID" value="TNN34453.1"/>
    <property type="molecule type" value="Genomic_DNA"/>
</dbReference>
<protein>
    <submittedName>
        <fullName evidence="1">Uncharacterized protein</fullName>
    </submittedName>
</protein>
<name>A0A4Z2F0H1_9TELE</name>
<accession>A0A4Z2F0H1</accession>
<comment type="caution">
    <text evidence="1">The sequence shown here is derived from an EMBL/GenBank/DDBJ whole genome shotgun (WGS) entry which is preliminary data.</text>
</comment>
<keyword evidence="2" id="KW-1185">Reference proteome</keyword>
<sequence>MKVLVNRALVNRALVNRALVPGLPPDGPAELSDALLPLLGHPPQVQHRQAQDLLLVARRGTDAQRTRYEVPPQLWSIRMSPHVLMS</sequence>
<evidence type="ECO:0000313" key="1">
    <source>
        <dbReference type="EMBL" id="TNN34453.1"/>
    </source>
</evidence>
<reference evidence="1 2" key="1">
    <citation type="submission" date="2019-03" db="EMBL/GenBank/DDBJ databases">
        <title>First draft genome of Liparis tanakae, snailfish: a comprehensive survey of snailfish specific genes.</title>
        <authorList>
            <person name="Kim W."/>
            <person name="Song I."/>
            <person name="Jeong J.-H."/>
            <person name="Kim D."/>
            <person name="Kim S."/>
            <person name="Ryu S."/>
            <person name="Song J.Y."/>
            <person name="Lee S.K."/>
        </authorList>
    </citation>
    <scope>NUCLEOTIDE SEQUENCE [LARGE SCALE GENOMIC DNA]</scope>
    <source>
        <tissue evidence="1">Muscle</tissue>
    </source>
</reference>
<gene>
    <name evidence="1" type="ORF">EYF80_055381</name>
</gene>
<dbReference type="AlphaFoldDB" id="A0A4Z2F0H1"/>
<organism evidence="1 2">
    <name type="scientific">Liparis tanakae</name>
    <name type="common">Tanaka's snailfish</name>
    <dbReference type="NCBI Taxonomy" id="230148"/>
    <lineage>
        <taxon>Eukaryota</taxon>
        <taxon>Metazoa</taxon>
        <taxon>Chordata</taxon>
        <taxon>Craniata</taxon>
        <taxon>Vertebrata</taxon>
        <taxon>Euteleostomi</taxon>
        <taxon>Actinopterygii</taxon>
        <taxon>Neopterygii</taxon>
        <taxon>Teleostei</taxon>
        <taxon>Neoteleostei</taxon>
        <taxon>Acanthomorphata</taxon>
        <taxon>Eupercaria</taxon>
        <taxon>Perciformes</taxon>
        <taxon>Cottioidei</taxon>
        <taxon>Cottales</taxon>
        <taxon>Liparidae</taxon>
        <taxon>Liparis</taxon>
    </lineage>
</organism>
<dbReference type="Proteomes" id="UP000314294">
    <property type="component" value="Unassembled WGS sequence"/>
</dbReference>